<dbReference type="STRING" id="98403.A0A151GC31"/>
<reference evidence="2 3" key="1">
    <citation type="journal article" date="2016" name="Sci. Rep.">
        <title>Insights into Adaptations to a Near-Obligate Nematode Endoparasitic Lifestyle from the Finished Genome of Drechmeria coniospora.</title>
        <authorList>
            <person name="Zhang L."/>
            <person name="Zhou Z."/>
            <person name="Guo Q."/>
            <person name="Fokkens L."/>
            <person name="Miskei M."/>
            <person name="Pocsi I."/>
            <person name="Zhang W."/>
            <person name="Chen M."/>
            <person name="Wang L."/>
            <person name="Sun Y."/>
            <person name="Donzelli B.G."/>
            <person name="Gibson D.M."/>
            <person name="Nelson D.R."/>
            <person name="Luo J.G."/>
            <person name="Rep M."/>
            <person name="Liu H."/>
            <person name="Yang S."/>
            <person name="Wang J."/>
            <person name="Krasnoff S.B."/>
            <person name="Xu Y."/>
            <person name="Molnar I."/>
            <person name="Lin M."/>
        </authorList>
    </citation>
    <scope>NUCLEOTIDE SEQUENCE [LARGE SCALE GENOMIC DNA]</scope>
    <source>
        <strain evidence="2 3">ARSEF 6962</strain>
    </source>
</reference>
<feature type="compositionally biased region" description="Basic and acidic residues" evidence="1">
    <location>
        <begin position="358"/>
        <end position="369"/>
    </location>
</feature>
<dbReference type="EMBL" id="LAYC01000003">
    <property type="protein sequence ID" value="KYK54667.1"/>
    <property type="molecule type" value="Genomic_DNA"/>
</dbReference>
<evidence type="ECO:0000313" key="3">
    <source>
        <dbReference type="Proteomes" id="UP000076580"/>
    </source>
</evidence>
<feature type="region of interest" description="Disordered" evidence="1">
    <location>
        <begin position="331"/>
        <end position="369"/>
    </location>
</feature>
<sequence>MVGAPTYTDQEISFVLEKVLGKATNLAIRNGFERRFGRPLSASQLRYLKGKYGKDPRFNSPLVNNAAGSSSAISAVAPVFSTSLTPRRQSHVPEFNVASTATPPTIPPLLQSRREPIGCEVPLKAERAAKRRRDHEDVPLLPDERQPTSKRRLEDDEARASMCQPDEVVALLEETERATKRRRGIREGWPLDDERVIKRHRIVDETEYRLPASTLGQRQPGPGAASDASFVSHIDVASPLSSTESPDRPSSTTGLDQFFSVTHRLHLPTSAPFQASSSNCELRQTTTRNCEHLVEPSPSIFTAEETARSQATQTSPDVELGVGQAHATFQSSSGATWQNQHGISVDEFSGTDSLFGDTPEHPSSRDALS</sequence>
<gene>
    <name evidence="2" type="ORF">DCS_06627</name>
</gene>
<evidence type="ECO:0000256" key="1">
    <source>
        <dbReference type="SAM" id="MobiDB-lite"/>
    </source>
</evidence>
<name>A0A151GC31_DRECN</name>
<feature type="compositionally biased region" description="Basic and acidic residues" evidence="1">
    <location>
        <begin position="126"/>
        <end position="154"/>
    </location>
</feature>
<dbReference type="GeneID" id="63719270"/>
<dbReference type="RefSeq" id="XP_040654019.1">
    <property type="nucleotide sequence ID" value="XM_040803915.1"/>
</dbReference>
<feature type="region of interest" description="Disordered" evidence="1">
    <location>
        <begin position="126"/>
        <end position="164"/>
    </location>
</feature>
<comment type="caution">
    <text evidence="2">The sequence shown here is derived from an EMBL/GenBank/DDBJ whole genome shotgun (WGS) entry which is preliminary data.</text>
</comment>
<organism evidence="2 3">
    <name type="scientific">Drechmeria coniospora</name>
    <name type="common">Nematophagous fungus</name>
    <name type="synonym">Meria coniospora</name>
    <dbReference type="NCBI Taxonomy" id="98403"/>
    <lineage>
        <taxon>Eukaryota</taxon>
        <taxon>Fungi</taxon>
        <taxon>Dikarya</taxon>
        <taxon>Ascomycota</taxon>
        <taxon>Pezizomycotina</taxon>
        <taxon>Sordariomycetes</taxon>
        <taxon>Hypocreomycetidae</taxon>
        <taxon>Hypocreales</taxon>
        <taxon>Ophiocordycipitaceae</taxon>
        <taxon>Drechmeria</taxon>
    </lineage>
</organism>
<protein>
    <submittedName>
        <fullName evidence="2">Uncharacterized protein</fullName>
    </submittedName>
</protein>
<accession>A0A151GC31</accession>
<proteinExistence type="predicted"/>
<dbReference type="InParanoid" id="A0A151GC31"/>
<feature type="compositionally biased region" description="Polar residues" evidence="1">
    <location>
        <begin position="331"/>
        <end position="342"/>
    </location>
</feature>
<keyword evidence="3" id="KW-1185">Reference proteome</keyword>
<dbReference type="Proteomes" id="UP000076580">
    <property type="component" value="Chromosome 03"/>
</dbReference>
<dbReference type="AlphaFoldDB" id="A0A151GC31"/>
<evidence type="ECO:0000313" key="2">
    <source>
        <dbReference type="EMBL" id="KYK54667.1"/>
    </source>
</evidence>